<comment type="caution">
    <text evidence="1">The sequence shown here is derived from an EMBL/GenBank/DDBJ whole genome shotgun (WGS) entry which is preliminary data.</text>
</comment>
<sequence>MADKDITFVVSIDGQEHHIIASATLVEALNSDDHSTRQHAYEYILSVLRQESLPENEKPERYFQYYMDKITNPAPA</sequence>
<name>A0A9D4JLP5_DREPO</name>
<dbReference type="Proteomes" id="UP000828390">
    <property type="component" value="Unassembled WGS sequence"/>
</dbReference>
<organism evidence="1 2">
    <name type="scientific">Dreissena polymorpha</name>
    <name type="common">Zebra mussel</name>
    <name type="synonym">Mytilus polymorpha</name>
    <dbReference type="NCBI Taxonomy" id="45954"/>
    <lineage>
        <taxon>Eukaryota</taxon>
        <taxon>Metazoa</taxon>
        <taxon>Spiralia</taxon>
        <taxon>Lophotrochozoa</taxon>
        <taxon>Mollusca</taxon>
        <taxon>Bivalvia</taxon>
        <taxon>Autobranchia</taxon>
        <taxon>Heteroconchia</taxon>
        <taxon>Euheterodonta</taxon>
        <taxon>Imparidentia</taxon>
        <taxon>Neoheterodontei</taxon>
        <taxon>Myida</taxon>
        <taxon>Dreissenoidea</taxon>
        <taxon>Dreissenidae</taxon>
        <taxon>Dreissena</taxon>
    </lineage>
</organism>
<dbReference type="AlphaFoldDB" id="A0A9D4JLP5"/>
<evidence type="ECO:0000313" key="2">
    <source>
        <dbReference type="Proteomes" id="UP000828390"/>
    </source>
</evidence>
<reference evidence="1" key="1">
    <citation type="journal article" date="2019" name="bioRxiv">
        <title>The Genome of the Zebra Mussel, Dreissena polymorpha: A Resource for Invasive Species Research.</title>
        <authorList>
            <person name="McCartney M.A."/>
            <person name="Auch B."/>
            <person name="Kono T."/>
            <person name="Mallez S."/>
            <person name="Zhang Y."/>
            <person name="Obille A."/>
            <person name="Becker A."/>
            <person name="Abrahante J.E."/>
            <person name="Garbe J."/>
            <person name="Badalamenti J.P."/>
            <person name="Herman A."/>
            <person name="Mangelson H."/>
            <person name="Liachko I."/>
            <person name="Sullivan S."/>
            <person name="Sone E.D."/>
            <person name="Koren S."/>
            <person name="Silverstein K.A.T."/>
            <person name="Beckman K.B."/>
            <person name="Gohl D.M."/>
        </authorList>
    </citation>
    <scope>NUCLEOTIDE SEQUENCE</scope>
    <source>
        <strain evidence="1">Duluth1</strain>
        <tissue evidence="1">Whole animal</tissue>
    </source>
</reference>
<keyword evidence="2" id="KW-1185">Reference proteome</keyword>
<reference evidence="1" key="2">
    <citation type="submission" date="2020-11" db="EMBL/GenBank/DDBJ databases">
        <authorList>
            <person name="McCartney M.A."/>
            <person name="Auch B."/>
            <person name="Kono T."/>
            <person name="Mallez S."/>
            <person name="Becker A."/>
            <person name="Gohl D.M."/>
            <person name="Silverstein K.A.T."/>
            <person name="Koren S."/>
            <person name="Bechman K.B."/>
            <person name="Herman A."/>
            <person name="Abrahante J.E."/>
            <person name="Garbe J."/>
        </authorList>
    </citation>
    <scope>NUCLEOTIDE SEQUENCE</scope>
    <source>
        <strain evidence="1">Duluth1</strain>
        <tissue evidence="1">Whole animal</tissue>
    </source>
</reference>
<gene>
    <name evidence="1" type="ORF">DPMN_143441</name>
</gene>
<protein>
    <submittedName>
        <fullName evidence="1">Uncharacterized protein</fullName>
    </submittedName>
</protein>
<proteinExistence type="predicted"/>
<evidence type="ECO:0000313" key="1">
    <source>
        <dbReference type="EMBL" id="KAH3814924.1"/>
    </source>
</evidence>
<accession>A0A9D4JLP5</accession>
<dbReference type="EMBL" id="JAIWYP010000006">
    <property type="protein sequence ID" value="KAH3814924.1"/>
    <property type="molecule type" value="Genomic_DNA"/>
</dbReference>